<evidence type="ECO:0000313" key="3">
    <source>
        <dbReference type="EMBL" id="OIJ14203.1"/>
    </source>
</evidence>
<dbReference type="Proteomes" id="UP000179524">
    <property type="component" value="Unassembled WGS sequence"/>
</dbReference>
<evidence type="ECO:0000259" key="2">
    <source>
        <dbReference type="PROSITE" id="PS50995"/>
    </source>
</evidence>
<dbReference type="SUPFAM" id="SSF46785">
    <property type="entry name" value="Winged helix' DNA-binding domain"/>
    <property type="match status" value="1"/>
</dbReference>
<dbReference type="AlphaFoldDB" id="A0A1S2LQ01"/>
<protein>
    <recommendedName>
        <fullName evidence="2">HTH marR-type domain-containing protein</fullName>
    </recommendedName>
</protein>
<dbReference type="OrthoDB" id="1644269at2"/>
<accession>A0A1S2LQ01</accession>
<dbReference type="InterPro" id="IPR036388">
    <property type="entry name" value="WH-like_DNA-bd_sf"/>
</dbReference>
<dbReference type="Gene3D" id="1.10.10.10">
    <property type="entry name" value="Winged helix-like DNA-binding domain superfamily/Winged helix DNA-binding domain"/>
    <property type="match status" value="1"/>
</dbReference>
<dbReference type="Pfam" id="PF12802">
    <property type="entry name" value="MarR_2"/>
    <property type="match status" value="1"/>
</dbReference>
<keyword evidence="4" id="KW-1185">Reference proteome</keyword>
<dbReference type="GO" id="GO:0003700">
    <property type="term" value="F:DNA-binding transcription factor activity"/>
    <property type="evidence" value="ECO:0007669"/>
    <property type="project" value="InterPro"/>
</dbReference>
<dbReference type="EMBL" id="MLQR01000022">
    <property type="protein sequence ID" value="OIJ14203.1"/>
    <property type="molecule type" value="Genomic_DNA"/>
</dbReference>
<dbReference type="InterPro" id="IPR039422">
    <property type="entry name" value="MarR/SlyA-like"/>
</dbReference>
<dbReference type="SMART" id="SM00347">
    <property type="entry name" value="HTH_MARR"/>
    <property type="match status" value="1"/>
</dbReference>
<dbReference type="PANTHER" id="PTHR33164:SF58">
    <property type="entry name" value="DNA-BINDING TRANSCRIPTIONAL REPRESSOR SCOC"/>
    <property type="match status" value="1"/>
</dbReference>
<proteinExistence type="predicted"/>
<dbReference type="InterPro" id="IPR036390">
    <property type="entry name" value="WH_DNA-bd_sf"/>
</dbReference>
<dbReference type="GO" id="GO:0003677">
    <property type="term" value="F:DNA binding"/>
    <property type="evidence" value="ECO:0007669"/>
    <property type="project" value="UniProtKB-KW"/>
</dbReference>
<feature type="domain" description="HTH marR-type" evidence="2">
    <location>
        <begin position="8"/>
        <end position="142"/>
    </location>
</feature>
<dbReference type="PROSITE" id="PS50995">
    <property type="entry name" value="HTH_MARR_2"/>
    <property type="match status" value="1"/>
</dbReference>
<evidence type="ECO:0000256" key="1">
    <source>
        <dbReference type="ARBA" id="ARBA00023125"/>
    </source>
</evidence>
<organism evidence="3 4">
    <name type="scientific">Anaerobacillus alkalilacustris</name>
    <dbReference type="NCBI Taxonomy" id="393763"/>
    <lineage>
        <taxon>Bacteria</taxon>
        <taxon>Bacillati</taxon>
        <taxon>Bacillota</taxon>
        <taxon>Bacilli</taxon>
        <taxon>Bacillales</taxon>
        <taxon>Bacillaceae</taxon>
        <taxon>Anaerobacillus</taxon>
    </lineage>
</organism>
<keyword evidence="1" id="KW-0238">DNA-binding</keyword>
<dbReference type="InterPro" id="IPR000835">
    <property type="entry name" value="HTH_MarR-typ"/>
</dbReference>
<dbReference type="PANTHER" id="PTHR33164">
    <property type="entry name" value="TRANSCRIPTIONAL REGULATOR, MARR FAMILY"/>
    <property type="match status" value="1"/>
</dbReference>
<name>A0A1S2LQ01_9BACI</name>
<dbReference type="GO" id="GO:0006950">
    <property type="term" value="P:response to stress"/>
    <property type="evidence" value="ECO:0007669"/>
    <property type="project" value="TreeGrafter"/>
</dbReference>
<evidence type="ECO:0000313" key="4">
    <source>
        <dbReference type="Proteomes" id="UP000179524"/>
    </source>
</evidence>
<dbReference type="RefSeq" id="WP_071309263.1">
    <property type="nucleotide sequence ID" value="NZ_MLQR01000022.1"/>
</dbReference>
<reference evidence="3 4" key="1">
    <citation type="submission" date="2016-10" db="EMBL/GenBank/DDBJ databases">
        <title>Draft genome sequences of four alkaliphilic bacteria belonging to the Anaerobacillus genus.</title>
        <authorList>
            <person name="Bassil N.M."/>
            <person name="Lloyd J.R."/>
        </authorList>
    </citation>
    <scope>NUCLEOTIDE SEQUENCE [LARGE SCALE GENOMIC DNA]</scope>
    <source>
        <strain evidence="3 4">DSM 18345</strain>
    </source>
</reference>
<comment type="caution">
    <text evidence="3">The sequence shown here is derived from an EMBL/GenBank/DDBJ whole genome shotgun (WGS) entry which is preliminary data.</text>
</comment>
<gene>
    <name evidence="3" type="ORF">BKP37_08960</name>
</gene>
<sequence length="160" mass="18826">MDNSLDREKFIFGSLFLLTNKLQVKGDQLFEEDGMTLRQWFLTVMILQFQDGTPTLGEVSALMGTSHQNTKQLAKKLEEKNFLRFIKDQRDGRILRLMLTEQSHQYWKLRENEGDIFLNKLFCDLTNEELKMMVSGITKMLGTIETWDDEKKGENEHEQN</sequence>